<evidence type="ECO:0000256" key="1">
    <source>
        <dbReference type="SAM" id="MobiDB-lite"/>
    </source>
</evidence>
<sequence>MKLKRWLAKAARLLGKSPPAPASAEGLESPYARLREPALAAATVTPARTEVKDIFLLDRVTPWPLSTVGLFFPERGVALLRDPYRGSPGRLIQWNLEGTAYPLYGDWQGTGREAIGFFHRASRYFILWSDEHNEEPNIQFPFGPQDSNWLPLAGDWDGDGKHGVGFYDPDRGLFLIRNALSAPAVPETEFPFAVVAHGCLPLAGDWNGDGRDGIGLFDPVTATFYLRDELCSGPPDHTLRLAAPSAACLPLAGDWNGDGRDGIGCYDPERGRFYLRNALSSGEAETSFSFGPGGVGALPFAGRWAGPGARHSPRSGTEDP</sequence>
<gene>
    <name evidence="2" type="ORF">MECH1_V1_1529</name>
</gene>
<reference evidence="2 3" key="1">
    <citation type="submission" date="2024-04" db="EMBL/GenBank/DDBJ databases">
        <authorList>
            <person name="Cremers G."/>
        </authorList>
    </citation>
    <scope>NUCLEOTIDE SEQUENCE [LARGE SCALE GENOMIC DNA]</scope>
    <source>
        <strain evidence="2">MeCH1-AG</strain>
    </source>
</reference>
<dbReference type="Proteomes" id="UP001497493">
    <property type="component" value="Chromosome"/>
</dbReference>
<dbReference type="InterPro" id="IPR028994">
    <property type="entry name" value="Integrin_alpha_N"/>
</dbReference>
<name>A0ABM9NI45_9GAMM</name>
<accession>A0ABM9NI45</accession>
<keyword evidence="3" id="KW-1185">Reference proteome</keyword>
<feature type="region of interest" description="Disordered" evidence="1">
    <location>
        <begin position="301"/>
        <end position="320"/>
    </location>
</feature>
<dbReference type="SUPFAM" id="SSF69318">
    <property type="entry name" value="Integrin alpha N-terminal domain"/>
    <property type="match status" value="1"/>
</dbReference>
<evidence type="ECO:0000313" key="2">
    <source>
        <dbReference type="EMBL" id="CAL1240305.1"/>
    </source>
</evidence>
<dbReference type="EMBL" id="OZ026884">
    <property type="protein sequence ID" value="CAL1240305.1"/>
    <property type="molecule type" value="Genomic_DNA"/>
</dbReference>
<dbReference type="RefSeq" id="WP_348759795.1">
    <property type="nucleotide sequence ID" value="NZ_OZ026884.1"/>
</dbReference>
<evidence type="ECO:0000313" key="3">
    <source>
        <dbReference type="Proteomes" id="UP001497493"/>
    </source>
</evidence>
<proteinExistence type="predicted"/>
<protein>
    <submittedName>
        <fullName evidence="2">Endoglucanase</fullName>
    </submittedName>
</protein>
<organism evidence="2 3">
    <name type="scientific">Candidatus Methylocalor cossyra</name>
    <dbReference type="NCBI Taxonomy" id="3108543"/>
    <lineage>
        <taxon>Bacteria</taxon>
        <taxon>Pseudomonadati</taxon>
        <taxon>Pseudomonadota</taxon>
        <taxon>Gammaproteobacteria</taxon>
        <taxon>Methylococcales</taxon>
        <taxon>Methylococcaceae</taxon>
        <taxon>Candidatus Methylocalor</taxon>
    </lineage>
</organism>